<dbReference type="InterPro" id="IPR036354">
    <property type="entry name" value="Prot_inh_pot1_sf"/>
</dbReference>
<gene>
    <name evidence="4" type="ORF">FEM48_Zijuj07G0110100</name>
</gene>
<evidence type="ECO:0000256" key="1">
    <source>
        <dbReference type="ARBA" id="ARBA00008210"/>
    </source>
</evidence>
<dbReference type="Pfam" id="PF00280">
    <property type="entry name" value="potato_inhibit"/>
    <property type="match status" value="3"/>
</dbReference>
<organism evidence="4 5">
    <name type="scientific">Ziziphus jujuba var. spinosa</name>
    <dbReference type="NCBI Taxonomy" id="714518"/>
    <lineage>
        <taxon>Eukaryota</taxon>
        <taxon>Viridiplantae</taxon>
        <taxon>Streptophyta</taxon>
        <taxon>Embryophyta</taxon>
        <taxon>Tracheophyta</taxon>
        <taxon>Spermatophyta</taxon>
        <taxon>Magnoliopsida</taxon>
        <taxon>eudicotyledons</taxon>
        <taxon>Gunneridae</taxon>
        <taxon>Pentapetalae</taxon>
        <taxon>rosids</taxon>
        <taxon>fabids</taxon>
        <taxon>Rosales</taxon>
        <taxon>Rhamnaceae</taxon>
        <taxon>Paliureae</taxon>
        <taxon>Ziziphus</taxon>
    </lineage>
</organism>
<dbReference type="PANTHER" id="PTHR33091">
    <property type="entry name" value="PROTEIN, PUTATIVE, EXPRESSED-RELATED"/>
    <property type="match status" value="1"/>
</dbReference>
<dbReference type="PANTHER" id="PTHR33091:SF94">
    <property type="entry name" value="PROTEASE INHIBITOR PROTEIN"/>
    <property type="match status" value="1"/>
</dbReference>
<comment type="caution">
    <text evidence="4">The sequence shown here is derived from an EMBL/GenBank/DDBJ whole genome shotgun (WGS) entry which is preliminary data.</text>
</comment>
<keyword evidence="2" id="KW-0646">Protease inhibitor</keyword>
<dbReference type="Proteomes" id="UP000813462">
    <property type="component" value="Unassembled WGS sequence"/>
</dbReference>
<dbReference type="PROSITE" id="PS00285">
    <property type="entry name" value="POTATO_INHIBITOR"/>
    <property type="match status" value="1"/>
</dbReference>
<proteinExistence type="inferred from homology"/>
<keyword evidence="3" id="KW-0722">Serine protease inhibitor</keyword>
<dbReference type="GO" id="GO:0009611">
    <property type="term" value="P:response to wounding"/>
    <property type="evidence" value="ECO:0007669"/>
    <property type="project" value="InterPro"/>
</dbReference>
<evidence type="ECO:0000256" key="3">
    <source>
        <dbReference type="ARBA" id="ARBA00022900"/>
    </source>
</evidence>
<protein>
    <submittedName>
        <fullName evidence="4">Uncharacterized protein</fullName>
    </submittedName>
</protein>
<evidence type="ECO:0000313" key="4">
    <source>
        <dbReference type="EMBL" id="KAH7522173.1"/>
    </source>
</evidence>
<dbReference type="AlphaFoldDB" id="A0A978V490"/>
<dbReference type="InterPro" id="IPR000864">
    <property type="entry name" value="Prot_inh_pot1"/>
</dbReference>
<evidence type="ECO:0000256" key="2">
    <source>
        <dbReference type="ARBA" id="ARBA00022690"/>
    </source>
</evidence>
<sequence length="176" mass="19763">MSSGKRSSWAELFGKQGQVAKVTIKKENPYLDAIIVEEGFVVPLDYHEDRVWIWVNKRGIVIQVPLTGKWSRPELVGKQGQLAEATIEKANPYLNAVVLEEDKVIVIIDQRKSSWPELVGKGGKVAEQIIERENPLVDAIIVEEGTPIPLNVVKQCDRVWVWVNIYGIVTRVPVIG</sequence>
<evidence type="ECO:0000313" key="5">
    <source>
        <dbReference type="Proteomes" id="UP000813462"/>
    </source>
</evidence>
<dbReference type="GO" id="GO:0004867">
    <property type="term" value="F:serine-type endopeptidase inhibitor activity"/>
    <property type="evidence" value="ECO:0007669"/>
    <property type="project" value="UniProtKB-KW"/>
</dbReference>
<dbReference type="EMBL" id="JAEACU010000007">
    <property type="protein sequence ID" value="KAH7522173.1"/>
    <property type="molecule type" value="Genomic_DNA"/>
</dbReference>
<reference evidence="4" key="1">
    <citation type="journal article" date="2021" name="Front. Plant Sci.">
        <title>Chromosome-Scale Genome Assembly for Chinese Sour Jujube and Insights Into Its Genome Evolution and Domestication Signature.</title>
        <authorList>
            <person name="Shen L.-Y."/>
            <person name="Luo H."/>
            <person name="Wang X.-L."/>
            <person name="Wang X.-M."/>
            <person name="Qiu X.-J."/>
            <person name="Liu H."/>
            <person name="Zhou S.-S."/>
            <person name="Jia K.-H."/>
            <person name="Nie S."/>
            <person name="Bao Y.-T."/>
            <person name="Zhang R.-G."/>
            <person name="Yun Q.-Z."/>
            <person name="Chai Y.-H."/>
            <person name="Lu J.-Y."/>
            <person name="Li Y."/>
            <person name="Zhao S.-W."/>
            <person name="Mao J.-F."/>
            <person name="Jia S.-G."/>
            <person name="Mao Y.-M."/>
        </authorList>
    </citation>
    <scope>NUCLEOTIDE SEQUENCE</scope>
    <source>
        <strain evidence="4">AT0</strain>
        <tissue evidence="4">Leaf</tissue>
    </source>
</reference>
<comment type="similarity">
    <text evidence="1">Belongs to the protease inhibitor I13 (potato type I serine protease inhibitor) family.</text>
</comment>
<dbReference type="SUPFAM" id="SSF54654">
    <property type="entry name" value="CI-2 family of serine protease inhibitors"/>
    <property type="match status" value="3"/>
</dbReference>
<dbReference type="Gene3D" id="3.30.10.10">
    <property type="entry name" value="Trypsin Inhibitor V, subunit A"/>
    <property type="match status" value="3"/>
</dbReference>
<accession>A0A978V490</accession>
<name>A0A978V490_ZIZJJ</name>